<evidence type="ECO:0000313" key="3">
    <source>
        <dbReference type="EMBL" id="MCY9186224.1"/>
    </source>
</evidence>
<keyword evidence="1" id="KW-0092">Biotin</keyword>
<evidence type="ECO:0000313" key="4">
    <source>
        <dbReference type="EMBL" id="WAT23259.1"/>
    </source>
</evidence>
<gene>
    <name evidence="3" type="ORF">MOF03_16495</name>
    <name evidence="4" type="ORF">O0R52_10050</name>
</gene>
<evidence type="ECO:0000313" key="5">
    <source>
        <dbReference type="Proteomes" id="UP001073053"/>
    </source>
</evidence>
<sequence length="73" mass="8140">MTIHIQMAGNLWKVHVKAGDHVEKGQEVAILESMKMEIPIVAERSGTVKEVKKKEGDFVNEGDVLLELNDPTQ</sequence>
<organism evidence="3 5">
    <name type="scientific">Bacillus halotolerans</name>
    <dbReference type="NCBI Taxonomy" id="260554"/>
    <lineage>
        <taxon>Bacteria</taxon>
        <taxon>Bacillati</taxon>
        <taxon>Bacillota</taxon>
        <taxon>Bacilli</taxon>
        <taxon>Bacillales</taxon>
        <taxon>Bacillaceae</taxon>
        <taxon>Bacillus</taxon>
    </lineage>
</organism>
<dbReference type="Proteomes" id="UP001073053">
    <property type="component" value="Unassembled WGS sequence"/>
</dbReference>
<dbReference type="SUPFAM" id="SSF51230">
    <property type="entry name" value="Single hybrid motif"/>
    <property type="match status" value="1"/>
</dbReference>
<protein>
    <submittedName>
        <fullName evidence="3">Acetyl-CoA carboxylase biotin carboxyl carrier protein subunit</fullName>
    </submittedName>
</protein>
<dbReference type="NCBIfam" id="NF006079">
    <property type="entry name" value="PRK08225.1"/>
    <property type="match status" value="1"/>
</dbReference>
<dbReference type="FunFam" id="2.40.50.100:FF:000003">
    <property type="entry name" value="Acetyl-CoA carboxylase biotin carboxyl carrier protein"/>
    <property type="match status" value="1"/>
</dbReference>
<dbReference type="RefSeq" id="WP_024121611.1">
    <property type="nucleotide sequence ID" value="NZ_ASJT01000050.1"/>
</dbReference>
<name>A0A9Q2LJS2_9BACI</name>
<evidence type="ECO:0000313" key="6">
    <source>
        <dbReference type="Proteomes" id="UP001164713"/>
    </source>
</evidence>
<dbReference type="PANTHER" id="PTHR45266:SF3">
    <property type="entry name" value="OXALOACETATE DECARBOXYLASE ALPHA CHAIN"/>
    <property type="match status" value="1"/>
</dbReference>
<dbReference type="InterPro" id="IPR050709">
    <property type="entry name" value="Biotin_Carboxyl_Carrier/Decarb"/>
</dbReference>
<reference evidence="4" key="2">
    <citation type="submission" date="2022-12" db="EMBL/GenBank/DDBJ databases">
        <title>Genomic of Bacillus halotolerans.</title>
        <authorList>
            <person name="Xu G."/>
            <person name="Ding Y."/>
        </authorList>
    </citation>
    <scope>NUCLEOTIDE SEQUENCE</scope>
    <source>
        <strain evidence="4">B13</strain>
    </source>
</reference>
<reference evidence="3" key="1">
    <citation type="submission" date="2022-02" db="EMBL/GenBank/DDBJ databases">
        <title>Crop Bioprotection Bacillus Genome Sequencing.</title>
        <authorList>
            <person name="Dunlap C."/>
        </authorList>
    </citation>
    <scope>NUCLEOTIDE SEQUENCE</scope>
    <source>
        <strain evidence="3">EC49O2N-C10</strain>
    </source>
</reference>
<dbReference type="Pfam" id="PF00364">
    <property type="entry name" value="Biotin_lipoyl"/>
    <property type="match status" value="1"/>
</dbReference>
<dbReference type="CDD" id="cd06850">
    <property type="entry name" value="biotinyl_domain"/>
    <property type="match status" value="1"/>
</dbReference>
<dbReference type="EMBL" id="JALAWA010000010">
    <property type="protein sequence ID" value="MCY9186224.1"/>
    <property type="molecule type" value="Genomic_DNA"/>
</dbReference>
<dbReference type="InterPro" id="IPR000089">
    <property type="entry name" value="Biotin_lipoyl"/>
</dbReference>
<evidence type="ECO:0000259" key="2">
    <source>
        <dbReference type="PROSITE" id="PS50968"/>
    </source>
</evidence>
<dbReference type="NCBIfam" id="NF004547">
    <property type="entry name" value="PRK05889.1"/>
    <property type="match status" value="1"/>
</dbReference>
<accession>A0A9Q2LJS2</accession>
<dbReference type="EMBL" id="CP114066">
    <property type="protein sequence ID" value="WAT23259.1"/>
    <property type="molecule type" value="Genomic_DNA"/>
</dbReference>
<dbReference type="InterPro" id="IPR011053">
    <property type="entry name" value="Single_hybrid_motif"/>
</dbReference>
<dbReference type="PROSITE" id="PS50968">
    <property type="entry name" value="BIOTINYL_LIPOYL"/>
    <property type="match status" value="1"/>
</dbReference>
<proteinExistence type="predicted"/>
<dbReference type="Proteomes" id="UP001164713">
    <property type="component" value="Chromosome"/>
</dbReference>
<dbReference type="PANTHER" id="PTHR45266">
    <property type="entry name" value="OXALOACETATE DECARBOXYLASE ALPHA CHAIN"/>
    <property type="match status" value="1"/>
</dbReference>
<dbReference type="Gene3D" id="2.40.50.100">
    <property type="match status" value="1"/>
</dbReference>
<keyword evidence="6" id="KW-1185">Reference proteome</keyword>
<feature type="domain" description="Lipoyl-binding" evidence="2">
    <location>
        <begin position="1"/>
        <end position="69"/>
    </location>
</feature>
<dbReference type="AlphaFoldDB" id="A0A9Q2LJS2"/>
<evidence type="ECO:0000256" key="1">
    <source>
        <dbReference type="ARBA" id="ARBA00023267"/>
    </source>
</evidence>